<dbReference type="Proteomes" id="UP000275078">
    <property type="component" value="Unassembled WGS sequence"/>
</dbReference>
<organism evidence="1 2">
    <name type="scientific">Ascobolus immersus RN42</name>
    <dbReference type="NCBI Taxonomy" id="1160509"/>
    <lineage>
        <taxon>Eukaryota</taxon>
        <taxon>Fungi</taxon>
        <taxon>Dikarya</taxon>
        <taxon>Ascomycota</taxon>
        <taxon>Pezizomycotina</taxon>
        <taxon>Pezizomycetes</taxon>
        <taxon>Pezizales</taxon>
        <taxon>Ascobolaceae</taxon>
        <taxon>Ascobolus</taxon>
    </lineage>
</organism>
<accession>A0A3N4I1W5</accession>
<evidence type="ECO:0000313" key="2">
    <source>
        <dbReference type="Proteomes" id="UP000275078"/>
    </source>
</evidence>
<evidence type="ECO:0000313" key="1">
    <source>
        <dbReference type="EMBL" id="RPA80092.1"/>
    </source>
</evidence>
<sequence length="62" mass="7466">MLPSGASEWCFRRWFSRQEWCFRVVLPTLFDWYMVLPASGASGEWCFRVVLPNGAFDWRFRL</sequence>
<name>A0A3N4I1W5_ASCIM</name>
<dbReference type="EMBL" id="ML119692">
    <property type="protein sequence ID" value="RPA80092.1"/>
    <property type="molecule type" value="Genomic_DNA"/>
</dbReference>
<protein>
    <submittedName>
        <fullName evidence="1">Uncharacterized protein</fullName>
    </submittedName>
</protein>
<dbReference type="AlphaFoldDB" id="A0A3N4I1W5"/>
<gene>
    <name evidence="1" type="ORF">BJ508DRAFT_415583</name>
</gene>
<keyword evidence="2" id="KW-1185">Reference proteome</keyword>
<proteinExistence type="predicted"/>
<reference evidence="1 2" key="1">
    <citation type="journal article" date="2018" name="Nat. Ecol. Evol.">
        <title>Pezizomycetes genomes reveal the molecular basis of ectomycorrhizal truffle lifestyle.</title>
        <authorList>
            <person name="Murat C."/>
            <person name="Payen T."/>
            <person name="Noel B."/>
            <person name="Kuo A."/>
            <person name="Morin E."/>
            <person name="Chen J."/>
            <person name="Kohler A."/>
            <person name="Krizsan K."/>
            <person name="Balestrini R."/>
            <person name="Da Silva C."/>
            <person name="Montanini B."/>
            <person name="Hainaut M."/>
            <person name="Levati E."/>
            <person name="Barry K.W."/>
            <person name="Belfiori B."/>
            <person name="Cichocki N."/>
            <person name="Clum A."/>
            <person name="Dockter R.B."/>
            <person name="Fauchery L."/>
            <person name="Guy J."/>
            <person name="Iotti M."/>
            <person name="Le Tacon F."/>
            <person name="Lindquist E.A."/>
            <person name="Lipzen A."/>
            <person name="Malagnac F."/>
            <person name="Mello A."/>
            <person name="Molinier V."/>
            <person name="Miyauchi S."/>
            <person name="Poulain J."/>
            <person name="Riccioni C."/>
            <person name="Rubini A."/>
            <person name="Sitrit Y."/>
            <person name="Splivallo R."/>
            <person name="Traeger S."/>
            <person name="Wang M."/>
            <person name="Zifcakova L."/>
            <person name="Wipf D."/>
            <person name="Zambonelli A."/>
            <person name="Paolocci F."/>
            <person name="Nowrousian M."/>
            <person name="Ottonello S."/>
            <person name="Baldrian P."/>
            <person name="Spatafora J.W."/>
            <person name="Henrissat B."/>
            <person name="Nagy L.G."/>
            <person name="Aury J.M."/>
            <person name="Wincker P."/>
            <person name="Grigoriev I.V."/>
            <person name="Bonfante P."/>
            <person name="Martin F.M."/>
        </authorList>
    </citation>
    <scope>NUCLEOTIDE SEQUENCE [LARGE SCALE GENOMIC DNA]</scope>
    <source>
        <strain evidence="1 2">RN42</strain>
    </source>
</reference>